<dbReference type="SMART" id="SM01332">
    <property type="entry name" value="Cyclin_C"/>
    <property type="match status" value="1"/>
</dbReference>
<dbReference type="PANTHER" id="PTHR10177">
    <property type="entry name" value="CYCLINS"/>
    <property type="match status" value="1"/>
</dbReference>
<dbReference type="GO" id="GO:0051301">
    <property type="term" value="P:cell division"/>
    <property type="evidence" value="ECO:0007669"/>
    <property type="project" value="UniProtKB-KW"/>
</dbReference>
<dbReference type="Pfam" id="PF00134">
    <property type="entry name" value="Cyclin_N"/>
    <property type="match status" value="1"/>
</dbReference>
<reference evidence="11" key="1">
    <citation type="submission" date="2025-08" db="UniProtKB">
        <authorList>
            <consortium name="Ensembl"/>
        </authorList>
    </citation>
    <scope>IDENTIFICATION</scope>
</reference>
<dbReference type="AlphaFoldDB" id="A0A3B5L992"/>
<dbReference type="GO" id="GO:0044772">
    <property type="term" value="P:mitotic cell cycle phase transition"/>
    <property type="evidence" value="ECO:0007669"/>
    <property type="project" value="InterPro"/>
</dbReference>
<comment type="function">
    <text evidence="1">Essential for the control of the cell cycle at the G2/M (mitosis) transition.</text>
</comment>
<feature type="domain" description="Cyclin-like" evidence="9">
    <location>
        <begin position="274"/>
        <end position="355"/>
    </location>
</feature>
<reference evidence="11" key="2">
    <citation type="submission" date="2025-09" db="UniProtKB">
        <authorList>
            <consortium name="Ensembl"/>
        </authorList>
    </citation>
    <scope>IDENTIFICATION</scope>
</reference>
<sequence>CSPLFLQNRLASSRTELGGVKACAVAGPGLKPRAALGEIGNIAANKENPKKVKLLINPFYFQSYMVVITRFKMTRTLYFQCSVFASIPQGGPEPASPTPMETSGCEPAELCQAFSHVILDTAIRDVDADDYDNPMLCSEYVKDIYKYLRQLEVEQNVKPNYLQGQEVTSNMRAILIDWLVQVNLKFRLLQETMYMTVGIIDRFLQDHPVPKKQLQLVGVTAMFLASKYEEMYPPEISDFAYVTDRAYTTAQIRDMEMTILRVLKFQLGRPLPLQFLRRASKIYEVTAEQHTLAKYLLELTMVDYEMIHFPPSMVASAALALTLKILDAGDWDVTLQHYMNYTAESLLPVMAHIAKNVVKVNDGLTKHMAVKGKYATSKQMRIANIPQLKSSVVKDLAKQAAQ</sequence>
<dbReference type="GO" id="GO:0005829">
    <property type="term" value="C:cytosol"/>
    <property type="evidence" value="ECO:0007669"/>
    <property type="project" value="UniProtKB-ARBA"/>
</dbReference>
<dbReference type="Gene3D" id="1.10.472.10">
    <property type="entry name" value="Cyclin-like"/>
    <property type="match status" value="2"/>
</dbReference>
<proteinExistence type="inferred from homology"/>
<evidence type="ECO:0000256" key="6">
    <source>
        <dbReference type="ARBA" id="ARBA00023306"/>
    </source>
</evidence>
<dbReference type="PROSITE" id="PS00292">
    <property type="entry name" value="CYCLINS"/>
    <property type="match status" value="1"/>
</dbReference>
<evidence type="ECO:0000256" key="7">
    <source>
        <dbReference type="ARBA" id="ARBA00025821"/>
    </source>
</evidence>
<comment type="subunit">
    <text evidence="7">Interacts with the CDK1 protein kinase to form a serine/threonine kinase holoenzyme complex also known as maturation promoting factor (MPF). The cyclin subunit imparts substrate specificity to the complex.</text>
</comment>
<dbReference type="InterPro" id="IPR036915">
    <property type="entry name" value="Cyclin-like_sf"/>
</dbReference>
<dbReference type="GeneTree" id="ENSGT00940000154586"/>
<keyword evidence="12" id="KW-1185">Reference proteome</keyword>
<dbReference type="Ensembl" id="ENSXCOT00000007472.1">
    <property type="protein sequence ID" value="ENSXCOP00000007377.1"/>
    <property type="gene ID" value="ENSXCOG00000005476.1"/>
</dbReference>
<evidence type="ECO:0000256" key="5">
    <source>
        <dbReference type="ARBA" id="ARBA00023127"/>
    </source>
</evidence>
<dbReference type="InterPro" id="IPR048258">
    <property type="entry name" value="Cyclins_cyclin-box"/>
</dbReference>
<dbReference type="InterPro" id="IPR006671">
    <property type="entry name" value="Cyclin_N"/>
</dbReference>
<evidence type="ECO:0000256" key="2">
    <source>
        <dbReference type="ARBA" id="ARBA00006955"/>
    </source>
</evidence>
<evidence type="ECO:0000313" key="11">
    <source>
        <dbReference type="Ensembl" id="ENSXCOP00000007377.1"/>
    </source>
</evidence>
<evidence type="ECO:0000256" key="3">
    <source>
        <dbReference type="ARBA" id="ARBA00022618"/>
    </source>
</evidence>
<dbReference type="Proteomes" id="UP000261380">
    <property type="component" value="Unplaced"/>
</dbReference>
<keyword evidence="4" id="KW-0498">Mitosis</keyword>
<evidence type="ECO:0000256" key="8">
    <source>
        <dbReference type="RuleBase" id="RU000383"/>
    </source>
</evidence>
<organism evidence="11 12">
    <name type="scientific">Xiphophorus couchianus</name>
    <name type="common">Monterrey platyfish</name>
    <dbReference type="NCBI Taxonomy" id="32473"/>
    <lineage>
        <taxon>Eukaryota</taxon>
        <taxon>Metazoa</taxon>
        <taxon>Chordata</taxon>
        <taxon>Craniata</taxon>
        <taxon>Vertebrata</taxon>
        <taxon>Euteleostomi</taxon>
        <taxon>Actinopterygii</taxon>
        <taxon>Neopterygii</taxon>
        <taxon>Teleostei</taxon>
        <taxon>Neoteleostei</taxon>
        <taxon>Acanthomorphata</taxon>
        <taxon>Ovalentaria</taxon>
        <taxon>Atherinomorphae</taxon>
        <taxon>Cyprinodontiformes</taxon>
        <taxon>Poeciliidae</taxon>
        <taxon>Poeciliinae</taxon>
        <taxon>Xiphophorus</taxon>
    </lineage>
</organism>
<dbReference type="InterPro" id="IPR039361">
    <property type="entry name" value="Cyclin"/>
</dbReference>
<evidence type="ECO:0000256" key="4">
    <source>
        <dbReference type="ARBA" id="ARBA00022776"/>
    </source>
</evidence>
<keyword evidence="3" id="KW-0132">Cell division</keyword>
<dbReference type="FunFam" id="1.10.472.10:FF:000198">
    <property type="entry name" value="G2/mitotic-specific cyclin-B1"/>
    <property type="match status" value="1"/>
</dbReference>
<dbReference type="SUPFAM" id="SSF47954">
    <property type="entry name" value="Cyclin-like"/>
    <property type="match status" value="2"/>
</dbReference>
<dbReference type="STRING" id="32473.ENSXCOP00000007377"/>
<evidence type="ECO:0000313" key="12">
    <source>
        <dbReference type="Proteomes" id="UP000261380"/>
    </source>
</evidence>
<name>A0A3B5L992_9TELE</name>
<comment type="similarity">
    <text evidence="2">Belongs to the cyclin family. Cyclin AB subfamily.</text>
</comment>
<feature type="domain" description="Cyclin C-terminal" evidence="10">
    <location>
        <begin position="270"/>
        <end position="388"/>
    </location>
</feature>
<feature type="domain" description="Cyclin-like" evidence="9">
    <location>
        <begin position="177"/>
        <end position="261"/>
    </location>
</feature>
<dbReference type="SMART" id="SM00385">
    <property type="entry name" value="CYCLIN"/>
    <property type="match status" value="2"/>
</dbReference>
<accession>A0A3B5L992</accession>
<dbReference type="GO" id="GO:0016538">
    <property type="term" value="F:cyclin-dependent protein serine/threonine kinase regulator activity"/>
    <property type="evidence" value="ECO:0007669"/>
    <property type="project" value="InterPro"/>
</dbReference>
<dbReference type="InterPro" id="IPR004367">
    <property type="entry name" value="Cyclin_C-dom"/>
</dbReference>
<evidence type="ECO:0000256" key="1">
    <source>
        <dbReference type="ARBA" id="ARBA00003222"/>
    </source>
</evidence>
<keyword evidence="6" id="KW-0131">Cell cycle</keyword>
<evidence type="ECO:0000259" key="10">
    <source>
        <dbReference type="SMART" id="SM01332"/>
    </source>
</evidence>
<dbReference type="Pfam" id="PF02984">
    <property type="entry name" value="Cyclin_C"/>
    <property type="match status" value="1"/>
</dbReference>
<dbReference type="InterPro" id="IPR013763">
    <property type="entry name" value="Cyclin-like_dom"/>
</dbReference>
<keyword evidence="5 8" id="KW-0195">Cyclin</keyword>
<protein>
    <submittedName>
        <fullName evidence="11">Uncharacterized protein</fullName>
    </submittedName>
</protein>
<evidence type="ECO:0000259" key="9">
    <source>
        <dbReference type="SMART" id="SM00385"/>
    </source>
</evidence>